<organism evidence="1 2">
    <name type="scientific">Haloechinothrix alba</name>
    <dbReference type="NCBI Taxonomy" id="664784"/>
    <lineage>
        <taxon>Bacteria</taxon>
        <taxon>Bacillati</taxon>
        <taxon>Actinomycetota</taxon>
        <taxon>Actinomycetes</taxon>
        <taxon>Pseudonocardiales</taxon>
        <taxon>Pseudonocardiaceae</taxon>
        <taxon>Haloechinothrix</taxon>
    </lineage>
</organism>
<dbReference type="AlphaFoldDB" id="A0A238W419"/>
<accession>A0A238W419</accession>
<dbReference type="OrthoDB" id="3210164at2"/>
<name>A0A238W419_9PSEU</name>
<dbReference type="RefSeq" id="WP_089300413.1">
    <property type="nucleotide sequence ID" value="NZ_FZNW01000005.1"/>
</dbReference>
<gene>
    <name evidence="1" type="ORF">SAMN06265360_10580</name>
</gene>
<reference evidence="1 2" key="1">
    <citation type="submission" date="2017-06" db="EMBL/GenBank/DDBJ databases">
        <authorList>
            <person name="Kim H.J."/>
            <person name="Triplett B.A."/>
        </authorList>
    </citation>
    <scope>NUCLEOTIDE SEQUENCE [LARGE SCALE GENOMIC DNA]</scope>
    <source>
        <strain evidence="1 2">DSM 45207</strain>
    </source>
</reference>
<keyword evidence="2" id="KW-1185">Reference proteome</keyword>
<protein>
    <recommendedName>
        <fullName evidence="3">Alpha/beta hydrolase family protein</fullName>
    </recommendedName>
</protein>
<evidence type="ECO:0000313" key="2">
    <source>
        <dbReference type="Proteomes" id="UP000198348"/>
    </source>
</evidence>
<evidence type="ECO:0008006" key="3">
    <source>
        <dbReference type="Google" id="ProtNLM"/>
    </source>
</evidence>
<evidence type="ECO:0000313" key="1">
    <source>
        <dbReference type="EMBL" id="SNR41084.1"/>
    </source>
</evidence>
<proteinExistence type="predicted"/>
<dbReference type="EMBL" id="FZNW01000005">
    <property type="protein sequence ID" value="SNR41084.1"/>
    <property type="molecule type" value="Genomic_DNA"/>
</dbReference>
<sequence length="98" mass="10776">MFTGERDPRQLADEHFWFARELRATTHWRPDLAALRSAPTRIVVGIGEESSGELCDRTSRALASALGIDPTSFPGGHIGFAEDPDGFEPRLRAVLQGN</sequence>
<dbReference type="InterPro" id="IPR029058">
    <property type="entry name" value="AB_hydrolase_fold"/>
</dbReference>
<dbReference type="Proteomes" id="UP000198348">
    <property type="component" value="Unassembled WGS sequence"/>
</dbReference>
<dbReference type="Gene3D" id="3.40.50.1820">
    <property type="entry name" value="alpha/beta hydrolase"/>
    <property type="match status" value="1"/>
</dbReference>